<comment type="caution">
    <text evidence="10">The sequence shown here is derived from an EMBL/GenBank/DDBJ whole genome shotgun (WGS) entry which is preliminary data.</text>
</comment>
<comment type="similarity">
    <text evidence="3 9">Belongs to the methylenetetrahydrofolate reductase family.</text>
</comment>
<dbReference type="Pfam" id="PF02219">
    <property type="entry name" value="MTHFR"/>
    <property type="match status" value="1"/>
</dbReference>
<protein>
    <recommendedName>
        <fullName evidence="9">Methylenetetrahydrofolate reductase</fullName>
    </recommendedName>
</protein>
<comment type="catalytic activity">
    <reaction evidence="8">
        <text>(6S)-5-methyl-5,6,7,8-tetrahydrofolate + NAD(+) = (6R)-5,10-methylene-5,6,7,8-tetrahydrofolate + NADH + H(+)</text>
        <dbReference type="Rhea" id="RHEA:19821"/>
        <dbReference type="ChEBI" id="CHEBI:15378"/>
        <dbReference type="ChEBI" id="CHEBI:15636"/>
        <dbReference type="ChEBI" id="CHEBI:18608"/>
        <dbReference type="ChEBI" id="CHEBI:57540"/>
        <dbReference type="ChEBI" id="CHEBI:57945"/>
        <dbReference type="EC" id="1.5.1.54"/>
    </reaction>
    <physiologicalReaction direction="right-to-left" evidence="8">
        <dbReference type="Rhea" id="RHEA:19823"/>
    </physiologicalReaction>
</comment>
<dbReference type="InterPro" id="IPR003171">
    <property type="entry name" value="Mehydrof_redctse-like"/>
</dbReference>
<proteinExistence type="inferred from homology"/>
<dbReference type="EMBL" id="JACJJL010000021">
    <property type="protein sequence ID" value="MBM6662430.1"/>
    <property type="molecule type" value="Genomic_DNA"/>
</dbReference>
<keyword evidence="6 9" id="KW-0560">Oxidoreductase</keyword>
<evidence type="ECO:0000256" key="1">
    <source>
        <dbReference type="ARBA" id="ARBA00001974"/>
    </source>
</evidence>
<dbReference type="SUPFAM" id="SSF51730">
    <property type="entry name" value="FAD-linked oxidoreductase"/>
    <property type="match status" value="1"/>
</dbReference>
<evidence type="ECO:0000256" key="9">
    <source>
        <dbReference type="RuleBase" id="RU003862"/>
    </source>
</evidence>
<evidence type="ECO:0000256" key="8">
    <source>
        <dbReference type="ARBA" id="ARBA00048628"/>
    </source>
</evidence>
<dbReference type="Proteomes" id="UP000764045">
    <property type="component" value="Unassembled WGS sequence"/>
</dbReference>
<dbReference type="GO" id="GO:0009086">
    <property type="term" value="P:methionine biosynthetic process"/>
    <property type="evidence" value="ECO:0007669"/>
    <property type="project" value="TreeGrafter"/>
</dbReference>
<gene>
    <name evidence="10" type="ORF">H6B30_11830</name>
</gene>
<dbReference type="InterPro" id="IPR029041">
    <property type="entry name" value="FAD-linked_oxidoreductase-like"/>
</dbReference>
<evidence type="ECO:0000313" key="10">
    <source>
        <dbReference type="EMBL" id="MBM6662430.1"/>
    </source>
</evidence>
<comment type="pathway">
    <text evidence="2 9">One-carbon metabolism; tetrahydrofolate interconversion.</text>
</comment>
<dbReference type="CDD" id="cd00537">
    <property type="entry name" value="MTHFR"/>
    <property type="match status" value="1"/>
</dbReference>
<dbReference type="PANTHER" id="PTHR45754:SF3">
    <property type="entry name" value="METHYLENETETRAHYDROFOLATE REDUCTASE (NADPH)"/>
    <property type="match status" value="1"/>
</dbReference>
<accession>A0A938WN74</accession>
<keyword evidence="4 9" id="KW-0285">Flavoprotein</keyword>
<keyword evidence="5 9" id="KW-0274">FAD</keyword>
<dbReference type="GO" id="GO:0106312">
    <property type="term" value="F:methylenetetrahydrofolate reductase (NADH) activity"/>
    <property type="evidence" value="ECO:0007669"/>
    <property type="project" value="UniProtKB-EC"/>
</dbReference>
<sequence length="320" mass="36014">MTVAELLSKETDKKHFSYEVLPPLKGTGTDKLFATIGKLKEFCPLFINITTHHSEFVYKQLDNGLLERRRIRRRPGTIAIAAAIQQKFGIPVMPHIICSGATVEDIEYELLDLQFLGITSLLLLRGDKAKEDRFFTPTPGGHEHTTDLIRQVTQFNKGFFADGEPIKVPGETFDFGVACYPEKHDEAPNMEMDMGFLKMKQDMGAQYAVTQLFYDNKKYFDFVAKARAMGITIPIIPGLKPLAKLSQLGVVPKTFHCDIPQELASEAIKCKTDEEARQLGIEWTVAQCRELYAHGVNNIHFYTVSAVDSVAEIAQRLLRS</sequence>
<dbReference type="GO" id="GO:0035999">
    <property type="term" value="P:tetrahydrofolate interconversion"/>
    <property type="evidence" value="ECO:0007669"/>
    <property type="project" value="TreeGrafter"/>
</dbReference>
<dbReference type="GO" id="GO:0005829">
    <property type="term" value="C:cytosol"/>
    <property type="evidence" value="ECO:0007669"/>
    <property type="project" value="TreeGrafter"/>
</dbReference>
<evidence type="ECO:0000256" key="2">
    <source>
        <dbReference type="ARBA" id="ARBA00004777"/>
    </source>
</evidence>
<dbReference type="FunFam" id="3.20.20.220:FF:000015">
    <property type="entry name" value="Methylenetetrahydrofolate reductase"/>
    <property type="match status" value="1"/>
</dbReference>
<dbReference type="Gene3D" id="3.20.20.220">
    <property type="match status" value="1"/>
</dbReference>
<evidence type="ECO:0000256" key="4">
    <source>
        <dbReference type="ARBA" id="ARBA00022630"/>
    </source>
</evidence>
<dbReference type="GO" id="GO:0071949">
    <property type="term" value="F:FAD binding"/>
    <property type="evidence" value="ECO:0007669"/>
    <property type="project" value="TreeGrafter"/>
</dbReference>
<dbReference type="AlphaFoldDB" id="A0A938WN74"/>
<evidence type="ECO:0000256" key="6">
    <source>
        <dbReference type="ARBA" id="ARBA00023002"/>
    </source>
</evidence>
<keyword evidence="11" id="KW-1185">Reference proteome</keyword>
<name>A0A938WN74_9BACT</name>
<reference evidence="10 11" key="1">
    <citation type="journal article" date="2021" name="Sci. Rep.">
        <title>The distribution of antibiotic resistance genes in chicken gut microbiota commensals.</title>
        <authorList>
            <person name="Juricova H."/>
            <person name="Matiasovicova J."/>
            <person name="Kubasova T."/>
            <person name="Cejkova D."/>
            <person name="Rychlik I."/>
        </authorList>
    </citation>
    <scope>NUCLEOTIDE SEQUENCE [LARGE SCALE GENOMIC DNA]</scope>
    <source>
        <strain evidence="10 11">An819</strain>
    </source>
</reference>
<comment type="cofactor">
    <cofactor evidence="1 9">
        <name>FAD</name>
        <dbReference type="ChEBI" id="CHEBI:57692"/>
    </cofactor>
</comment>
<comment type="pathway">
    <text evidence="7">Amino-acid biosynthesis; L-methionine biosynthesis via de novo pathway.</text>
</comment>
<evidence type="ECO:0000256" key="7">
    <source>
        <dbReference type="ARBA" id="ARBA00034478"/>
    </source>
</evidence>
<dbReference type="RefSeq" id="WP_205110826.1">
    <property type="nucleotide sequence ID" value="NZ_JACJJL010000021.1"/>
</dbReference>
<evidence type="ECO:0000313" key="11">
    <source>
        <dbReference type="Proteomes" id="UP000764045"/>
    </source>
</evidence>
<dbReference type="PANTHER" id="PTHR45754">
    <property type="entry name" value="METHYLENETETRAHYDROFOLATE REDUCTASE"/>
    <property type="match status" value="1"/>
</dbReference>
<organism evidence="10 11">
    <name type="scientific">Marseilla massiliensis</name>
    <dbReference type="NCBI Taxonomy" id="1841864"/>
    <lineage>
        <taxon>Bacteria</taxon>
        <taxon>Pseudomonadati</taxon>
        <taxon>Bacteroidota</taxon>
        <taxon>Bacteroidia</taxon>
        <taxon>Bacteroidales</taxon>
        <taxon>Prevotellaceae</taxon>
        <taxon>Marseilla</taxon>
    </lineage>
</organism>
<evidence type="ECO:0000256" key="3">
    <source>
        <dbReference type="ARBA" id="ARBA00006743"/>
    </source>
</evidence>
<evidence type="ECO:0000256" key="5">
    <source>
        <dbReference type="ARBA" id="ARBA00022827"/>
    </source>
</evidence>